<evidence type="ECO:0000313" key="2">
    <source>
        <dbReference type="EMBL" id="KFM92922.1"/>
    </source>
</evidence>
<feature type="compositionally biased region" description="Polar residues" evidence="1">
    <location>
        <begin position="323"/>
        <end position="341"/>
    </location>
</feature>
<dbReference type="AlphaFoldDB" id="A0A090Y509"/>
<gene>
    <name evidence="2" type="ORF">DJ90_2949</name>
</gene>
<name>A0A090Y509_PAEMA</name>
<feature type="region of interest" description="Disordered" evidence="1">
    <location>
        <begin position="318"/>
        <end position="345"/>
    </location>
</feature>
<reference evidence="2 3" key="1">
    <citation type="submission" date="2014-04" db="EMBL/GenBank/DDBJ databases">
        <authorList>
            <person name="Bishop-Lilly K.A."/>
            <person name="Broomall S.M."/>
            <person name="Chain P.S."/>
            <person name="Chertkov O."/>
            <person name="Coyne S.R."/>
            <person name="Daligault H.E."/>
            <person name="Davenport K.W."/>
            <person name="Erkkila T."/>
            <person name="Frey K.G."/>
            <person name="Gibbons H.S."/>
            <person name="Gu W."/>
            <person name="Jaissle J."/>
            <person name="Johnson S.L."/>
            <person name="Koroleva G.I."/>
            <person name="Ladner J.T."/>
            <person name="Lo C.-C."/>
            <person name="Minogue T.D."/>
            <person name="Munk C."/>
            <person name="Palacios G.F."/>
            <person name="Redden C.L."/>
            <person name="Rosenzweig C.N."/>
            <person name="Scholz M.B."/>
            <person name="Teshima H."/>
            <person name="Xu Y."/>
        </authorList>
    </citation>
    <scope>NUCLEOTIDE SEQUENCE [LARGE SCALE GENOMIC DNA]</scope>
    <source>
        <strain evidence="2 3">8244</strain>
    </source>
</reference>
<evidence type="ECO:0000313" key="3">
    <source>
        <dbReference type="Proteomes" id="UP000029278"/>
    </source>
</evidence>
<dbReference type="PATRIC" id="fig|44252.3.peg.6253"/>
<dbReference type="STRING" id="44252.DJ90_2949"/>
<keyword evidence="3" id="KW-1185">Reference proteome</keyword>
<sequence>MLGAKPDGWFYRSEGWVHVVISVNAPPWGVAVLTQKKQRLAGYENFLRACAREGFEASISAEQIGDYQHGIWNAKRETAAASEGIAHLRTARLSRWQQLAESGEALRSEYILRLSIPDKRITIRQRDDEPSEATKEELKRFRMMTELREMLGRVMLGFEQGGHTWTILSGFSVPEILGRWWDPITWEDWKARQGSWEEDDPLVESKVAMTHEPKADSEGFEDGTSEVADSHGPFEQPEETGKEVPEAAMKDESPEENEPHPMDLVQSAVHQKQGRKKTGKWRLAPRAALKVAEKGLTALLQQLSKLYTSISKRIKTRKKQAETTESMDAPTSASSEVSTSDRLPDKGPNPFDGVYVLSSPAPSGQSFVAVNLAVACGETITLIDLSPDRGCHTLLNPLPSECNVSGWETWVSKHAPACTLWLPQNYPEPHIVQQIVQEALTTGPVIIDLPWDYPGATEIFQLGKTVAVVDCDYHHWLHWEKAGLDKVDEVWLNQADQEMRRRMTPLLKERFGLGPALILPYFSDAAKALFHGRPLAANPQMGTAFDEIMDRKRVSA</sequence>
<comment type="caution">
    <text evidence="2">The sequence shown here is derived from an EMBL/GenBank/DDBJ whole genome shotgun (WGS) entry which is preliminary data.</text>
</comment>
<protein>
    <submittedName>
        <fullName evidence="2">Uncharacterized protein</fullName>
    </submittedName>
</protein>
<accession>A0A090Y509</accession>
<organism evidence="2 3">
    <name type="scientific">Paenibacillus macerans</name>
    <name type="common">Bacillus macerans</name>
    <dbReference type="NCBI Taxonomy" id="44252"/>
    <lineage>
        <taxon>Bacteria</taxon>
        <taxon>Bacillati</taxon>
        <taxon>Bacillota</taxon>
        <taxon>Bacilli</taxon>
        <taxon>Bacillales</taxon>
        <taxon>Paenibacillaceae</taxon>
        <taxon>Paenibacillus</taxon>
    </lineage>
</organism>
<feature type="compositionally biased region" description="Basic and acidic residues" evidence="1">
    <location>
        <begin position="239"/>
        <end position="260"/>
    </location>
</feature>
<dbReference type="HOGENOM" id="CLU_489869_0_0_9"/>
<dbReference type="EMBL" id="JMQA01000053">
    <property type="protein sequence ID" value="KFM92922.1"/>
    <property type="molecule type" value="Genomic_DNA"/>
</dbReference>
<proteinExistence type="predicted"/>
<dbReference type="Proteomes" id="UP000029278">
    <property type="component" value="Unassembled WGS sequence"/>
</dbReference>
<evidence type="ECO:0000256" key="1">
    <source>
        <dbReference type="SAM" id="MobiDB-lite"/>
    </source>
</evidence>
<feature type="region of interest" description="Disordered" evidence="1">
    <location>
        <begin position="211"/>
        <end position="260"/>
    </location>
</feature>